<feature type="binding site" evidence="9">
    <location>
        <begin position="191"/>
        <end position="195"/>
    </location>
    <ligand>
        <name>GTP</name>
        <dbReference type="ChEBI" id="CHEBI:37565"/>
    </ligand>
</feature>
<evidence type="ECO:0000259" key="11">
    <source>
        <dbReference type="SMART" id="SM00382"/>
    </source>
</evidence>
<evidence type="ECO:0000313" key="15">
    <source>
        <dbReference type="Proteomes" id="UP001597079"/>
    </source>
</evidence>
<evidence type="ECO:0000259" key="12">
    <source>
        <dbReference type="SMART" id="SM00962"/>
    </source>
</evidence>
<dbReference type="InterPro" id="IPR003593">
    <property type="entry name" value="AAA+_ATPase"/>
</dbReference>
<dbReference type="SMART" id="SM00962">
    <property type="entry name" value="SRP54"/>
    <property type="match status" value="1"/>
</dbReference>
<keyword evidence="7 9" id="KW-0687">Ribonucleoprotein</keyword>
<evidence type="ECO:0000256" key="10">
    <source>
        <dbReference type="SAM" id="MobiDB-lite"/>
    </source>
</evidence>
<dbReference type="PANTHER" id="PTHR11564:SF5">
    <property type="entry name" value="SIGNAL RECOGNITION PARTICLE SUBUNIT SRP54"/>
    <property type="match status" value="1"/>
</dbReference>
<dbReference type="Gene3D" id="1.20.120.140">
    <property type="entry name" value="Signal recognition particle SRP54, nucleotide-binding domain"/>
    <property type="match status" value="1"/>
</dbReference>
<feature type="domain" description="AAA+ ATPase" evidence="11">
    <location>
        <begin position="101"/>
        <end position="248"/>
    </location>
</feature>
<evidence type="ECO:0000256" key="8">
    <source>
        <dbReference type="ARBA" id="ARBA00048027"/>
    </source>
</evidence>
<comment type="catalytic activity">
    <reaction evidence="8 9">
        <text>GTP + H2O = GDP + phosphate + H(+)</text>
        <dbReference type="Rhea" id="RHEA:19669"/>
        <dbReference type="ChEBI" id="CHEBI:15377"/>
        <dbReference type="ChEBI" id="CHEBI:15378"/>
        <dbReference type="ChEBI" id="CHEBI:37565"/>
        <dbReference type="ChEBI" id="CHEBI:43474"/>
        <dbReference type="ChEBI" id="CHEBI:58189"/>
        <dbReference type="EC" id="3.6.5.4"/>
    </reaction>
</comment>
<comment type="subunit">
    <text evidence="9">Part of the signal recognition particle protein translocation system, which is composed of SRP and FtsY.</text>
</comment>
<proteinExistence type="inferred from homology"/>
<accession>A0ABW4JNV6</accession>
<evidence type="ECO:0000256" key="2">
    <source>
        <dbReference type="ARBA" id="ARBA00022741"/>
    </source>
</evidence>
<dbReference type="SUPFAM" id="SSF52540">
    <property type="entry name" value="P-loop containing nucleoside triphosphate hydrolases"/>
    <property type="match status" value="1"/>
</dbReference>
<evidence type="ECO:0000256" key="6">
    <source>
        <dbReference type="ARBA" id="ARBA00023135"/>
    </source>
</evidence>
<dbReference type="Gene3D" id="3.40.50.300">
    <property type="entry name" value="P-loop containing nucleotide triphosphate hydrolases"/>
    <property type="match status" value="1"/>
</dbReference>
<dbReference type="InterPro" id="IPR004780">
    <property type="entry name" value="SRP"/>
</dbReference>
<dbReference type="SMART" id="SM00382">
    <property type="entry name" value="AAA"/>
    <property type="match status" value="1"/>
</dbReference>
<keyword evidence="15" id="KW-1185">Reference proteome</keyword>
<feature type="region of interest" description="Disordered" evidence="10">
    <location>
        <begin position="464"/>
        <end position="487"/>
    </location>
</feature>
<dbReference type="InterPro" id="IPR013822">
    <property type="entry name" value="Signal_recog_particl_SRP54_hlx"/>
</dbReference>
<comment type="subcellular location">
    <subcellularLocation>
        <location evidence="9">Cytoplasm</location>
    </subcellularLocation>
    <text evidence="9">The SRP-RNC complex is targeted to the cytoplasmic membrane.</text>
</comment>
<keyword evidence="4 9" id="KW-0694">RNA-binding</keyword>
<keyword evidence="9" id="KW-0963">Cytoplasm</keyword>
<dbReference type="InterPro" id="IPR036891">
    <property type="entry name" value="Signal_recog_part_SRP54_M_sf"/>
</dbReference>
<dbReference type="InterPro" id="IPR027417">
    <property type="entry name" value="P-loop_NTPase"/>
</dbReference>
<comment type="caution">
    <text evidence="14">The sequence shown here is derived from an EMBL/GenBank/DDBJ whole genome shotgun (WGS) entry which is preliminary data.</text>
</comment>
<evidence type="ECO:0000256" key="1">
    <source>
        <dbReference type="ARBA" id="ARBA00005450"/>
    </source>
</evidence>
<dbReference type="SMART" id="SM00963">
    <property type="entry name" value="SRP54_N"/>
    <property type="match status" value="1"/>
</dbReference>
<dbReference type="InterPro" id="IPR004125">
    <property type="entry name" value="Signal_recog_particle_SRP54_M"/>
</dbReference>
<evidence type="ECO:0000256" key="9">
    <source>
        <dbReference type="HAMAP-Rule" id="MF_00306"/>
    </source>
</evidence>
<reference evidence="15" key="1">
    <citation type="journal article" date="2019" name="Int. J. Syst. Evol. Microbiol.">
        <title>The Global Catalogue of Microorganisms (GCM) 10K type strain sequencing project: providing services to taxonomists for standard genome sequencing and annotation.</title>
        <authorList>
            <consortium name="The Broad Institute Genomics Platform"/>
            <consortium name="The Broad Institute Genome Sequencing Center for Infectious Disease"/>
            <person name="Wu L."/>
            <person name="Ma J."/>
        </authorList>
    </citation>
    <scope>NUCLEOTIDE SEQUENCE [LARGE SCALE GENOMIC DNA]</scope>
    <source>
        <strain evidence="15">CGMCC 1.12286</strain>
    </source>
</reference>
<evidence type="ECO:0000256" key="4">
    <source>
        <dbReference type="ARBA" id="ARBA00022884"/>
    </source>
</evidence>
<protein>
    <recommendedName>
        <fullName evidence="9">Signal recognition particle protein</fullName>
        <ecNumber evidence="9">3.6.5.4</ecNumber>
    </recommendedName>
    <alternativeName>
        <fullName evidence="9">Fifty-four homolog</fullName>
    </alternativeName>
</protein>
<dbReference type="HAMAP" id="MF_00306">
    <property type="entry name" value="SRP54"/>
    <property type="match status" value="1"/>
</dbReference>
<dbReference type="InterPro" id="IPR000897">
    <property type="entry name" value="SRP54_GTPase_dom"/>
</dbReference>
<sequence length="487" mass="53990">MQVLEGLSSSLQKALGKLRSKGKLTENDVQEAMREVRLALLAADVNVKVVRDFVARVRERAVGQDVQKSLTPGQQVVKIVYEELTELMGGTQSRIQMAAKPPTVIMLVGLQGAGKTTAIAKLALSFRQHQHRPLLVAADVYRPAAIDQLHVLGRQVEVPVFDMGTSHNPVDIVRNGMQEAERQGADIVLVDTAGRLHIDEGLMTELEDMKAAIQPMEVLLVVDAMTGQDAVHVAETFHERLGVTGIILSKLDGDARGGAALTVRQVTGCPIKYVGLGEKVDGPLEPFHPDRLASRILGMGDVLSLIERAQEKFDMDKAQEMEERMRSANFSLNDFQEMFRQVRNLGPLDQVLKMIPGMNKMKGIENVDLNDKRFVRMDAIISSMTEAERLDPKLMNASRRRRIANGSGTTVRDVNQLLKQFEQTQEMMKRVSGMGKKFGRKGAMNALKSMGGIKDAAGLANMEEAFQNKVSSQEPRKRQHRAKKKRR</sequence>
<evidence type="ECO:0000256" key="7">
    <source>
        <dbReference type="ARBA" id="ARBA00023274"/>
    </source>
</evidence>
<evidence type="ECO:0000256" key="3">
    <source>
        <dbReference type="ARBA" id="ARBA00022801"/>
    </source>
</evidence>
<keyword evidence="6 9" id="KW-0733">Signal recognition particle</keyword>
<dbReference type="SUPFAM" id="SSF47446">
    <property type="entry name" value="Signal peptide-binding domain"/>
    <property type="match status" value="1"/>
</dbReference>
<keyword evidence="3 9" id="KW-0378">Hydrolase</keyword>
<dbReference type="EC" id="3.6.5.4" evidence="9"/>
<dbReference type="PANTHER" id="PTHR11564">
    <property type="entry name" value="SIGNAL RECOGNITION PARTICLE 54K PROTEIN SRP54"/>
    <property type="match status" value="1"/>
</dbReference>
<dbReference type="InterPro" id="IPR042101">
    <property type="entry name" value="SRP54_N_sf"/>
</dbReference>
<comment type="function">
    <text evidence="9">Involved in targeting and insertion of nascent membrane proteins into the cytoplasmic membrane. Binds to the hydrophobic signal sequence of the ribosome-nascent chain (RNC) as it emerges from the ribosomes. The SRP-RNC complex is then targeted to the cytoplasmic membrane where it interacts with the SRP receptor FtsY.</text>
</comment>
<feature type="compositionally biased region" description="Basic residues" evidence="10">
    <location>
        <begin position="477"/>
        <end position="487"/>
    </location>
</feature>
<keyword evidence="2 9" id="KW-0547">Nucleotide-binding</keyword>
<organism evidence="14 15">
    <name type="scientific">Alicyclobacillus fodiniaquatilis</name>
    <dbReference type="NCBI Taxonomy" id="1661150"/>
    <lineage>
        <taxon>Bacteria</taxon>
        <taxon>Bacillati</taxon>
        <taxon>Bacillota</taxon>
        <taxon>Bacilli</taxon>
        <taxon>Bacillales</taxon>
        <taxon>Alicyclobacillaceae</taxon>
        <taxon>Alicyclobacillus</taxon>
    </lineage>
</organism>
<comment type="domain">
    <text evidence="9">Composed of three domains: the N-terminal N domain, which is responsible for interactions with the ribosome, the central G domain, which binds GTP, and the C-terminal M domain, which binds the RNA and the signal sequence of the RNC.</text>
</comment>
<dbReference type="Pfam" id="PF02978">
    <property type="entry name" value="SRP_SPB"/>
    <property type="match status" value="1"/>
</dbReference>
<evidence type="ECO:0000256" key="5">
    <source>
        <dbReference type="ARBA" id="ARBA00023134"/>
    </source>
</evidence>
<comment type="similarity">
    <text evidence="1 9">Belongs to the GTP-binding SRP family. SRP54 subfamily.</text>
</comment>
<feature type="domain" description="SRP54-type proteins GTP-binding" evidence="12">
    <location>
        <begin position="102"/>
        <end position="298"/>
    </location>
</feature>
<gene>
    <name evidence="9 14" type="primary">ffh</name>
    <name evidence="14" type="ORF">ACFSB2_21445</name>
</gene>
<name>A0ABW4JNV6_9BACL</name>
<dbReference type="NCBIfam" id="TIGR00959">
    <property type="entry name" value="ffh"/>
    <property type="match status" value="1"/>
</dbReference>
<evidence type="ECO:0000259" key="13">
    <source>
        <dbReference type="SMART" id="SM00963"/>
    </source>
</evidence>
<dbReference type="Pfam" id="PF02881">
    <property type="entry name" value="SRP54_N"/>
    <property type="match status" value="1"/>
</dbReference>
<feature type="domain" description="Signal recognition particle SRP54 helical bundle" evidence="13">
    <location>
        <begin position="3"/>
        <end position="88"/>
    </location>
</feature>
<evidence type="ECO:0000313" key="14">
    <source>
        <dbReference type="EMBL" id="MFD1677240.1"/>
    </source>
</evidence>
<feature type="binding site" evidence="9">
    <location>
        <begin position="109"/>
        <end position="116"/>
    </location>
    <ligand>
        <name>GTP</name>
        <dbReference type="ChEBI" id="CHEBI:37565"/>
    </ligand>
</feature>
<keyword evidence="5 9" id="KW-0342">GTP-binding</keyword>
<dbReference type="CDD" id="cd18539">
    <property type="entry name" value="SRP_G"/>
    <property type="match status" value="1"/>
</dbReference>
<feature type="binding site" evidence="9">
    <location>
        <begin position="249"/>
        <end position="252"/>
    </location>
    <ligand>
        <name>GTP</name>
        <dbReference type="ChEBI" id="CHEBI:37565"/>
    </ligand>
</feature>
<dbReference type="RefSeq" id="WP_377945153.1">
    <property type="nucleotide sequence ID" value="NZ_JBHUCX010000092.1"/>
</dbReference>
<dbReference type="Pfam" id="PF00448">
    <property type="entry name" value="SRP54"/>
    <property type="match status" value="1"/>
</dbReference>
<dbReference type="Proteomes" id="UP001597079">
    <property type="component" value="Unassembled WGS sequence"/>
</dbReference>
<dbReference type="InterPro" id="IPR022941">
    <property type="entry name" value="SRP54"/>
</dbReference>
<dbReference type="EMBL" id="JBHUCX010000092">
    <property type="protein sequence ID" value="MFD1677240.1"/>
    <property type="molecule type" value="Genomic_DNA"/>
</dbReference>
<dbReference type="Gene3D" id="1.10.260.30">
    <property type="entry name" value="Signal recognition particle, SRP54 subunit, M-domain"/>
    <property type="match status" value="1"/>
</dbReference>